<keyword evidence="2" id="KW-1133">Transmembrane helix</keyword>
<name>A0ABW5DZH6_9BACT</name>
<sequence>MPFYELLAQDDGFPVQGILFLVIAIFSFLKWLYENIVQKGKSQESESNDLEDLYDQYRDEIRQRQSQSHQQPPLIEESSYSPPPLPTQSSQSASPSKKTDSSTPPQGSPQHMQQEIERLRLKKERAAYNVDFPSPNNDFKKNRPVTGLRAELQKKNSLRKAILLREIIGPPKALQD</sequence>
<accession>A0ABW5DZH6</accession>
<evidence type="ECO:0000256" key="2">
    <source>
        <dbReference type="SAM" id="Phobius"/>
    </source>
</evidence>
<feature type="region of interest" description="Disordered" evidence="1">
    <location>
        <begin position="62"/>
        <end position="114"/>
    </location>
</feature>
<evidence type="ECO:0000313" key="4">
    <source>
        <dbReference type="Proteomes" id="UP001597297"/>
    </source>
</evidence>
<dbReference type="RefSeq" id="WP_377092706.1">
    <property type="nucleotide sequence ID" value="NZ_JBHSJM010000001.1"/>
</dbReference>
<dbReference type="Proteomes" id="UP001597297">
    <property type="component" value="Unassembled WGS sequence"/>
</dbReference>
<evidence type="ECO:0000256" key="1">
    <source>
        <dbReference type="SAM" id="MobiDB-lite"/>
    </source>
</evidence>
<protein>
    <submittedName>
        <fullName evidence="3">Uncharacterized protein</fullName>
    </submittedName>
</protein>
<comment type="caution">
    <text evidence="3">The sequence shown here is derived from an EMBL/GenBank/DDBJ whole genome shotgun (WGS) entry which is preliminary data.</text>
</comment>
<organism evidence="3 4">
    <name type="scientific">Rubritalea spongiae</name>
    <dbReference type="NCBI Taxonomy" id="430797"/>
    <lineage>
        <taxon>Bacteria</taxon>
        <taxon>Pseudomonadati</taxon>
        <taxon>Verrucomicrobiota</taxon>
        <taxon>Verrucomicrobiia</taxon>
        <taxon>Verrucomicrobiales</taxon>
        <taxon>Rubritaleaceae</taxon>
        <taxon>Rubritalea</taxon>
    </lineage>
</organism>
<keyword evidence="4" id="KW-1185">Reference proteome</keyword>
<dbReference type="EMBL" id="JBHUJC010000010">
    <property type="protein sequence ID" value="MFD2275486.1"/>
    <property type="molecule type" value="Genomic_DNA"/>
</dbReference>
<evidence type="ECO:0000313" key="3">
    <source>
        <dbReference type="EMBL" id="MFD2275486.1"/>
    </source>
</evidence>
<proteinExistence type="predicted"/>
<feature type="transmembrane region" description="Helical" evidence="2">
    <location>
        <begin position="12"/>
        <end position="33"/>
    </location>
</feature>
<reference evidence="4" key="1">
    <citation type="journal article" date="2019" name="Int. J. Syst. Evol. Microbiol.">
        <title>The Global Catalogue of Microorganisms (GCM) 10K type strain sequencing project: providing services to taxonomists for standard genome sequencing and annotation.</title>
        <authorList>
            <consortium name="The Broad Institute Genomics Platform"/>
            <consortium name="The Broad Institute Genome Sequencing Center for Infectious Disease"/>
            <person name="Wu L."/>
            <person name="Ma J."/>
        </authorList>
    </citation>
    <scope>NUCLEOTIDE SEQUENCE [LARGE SCALE GENOMIC DNA]</scope>
    <source>
        <strain evidence="4">JCM 16545</strain>
    </source>
</reference>
<keyword evidence="2" id="KW-0472">Membrane</keyword>
<gene>
    <name evidence="3" type="ORF">ACFSQZ_03300</name>
</gene>
<feature type="compositionally biased region" description="Low complexity" evidence="1">
    <location>
        <begin position="87"/>
        <end position="105"/>
    </location>
</feature>
<feature type="compositionally biased region" description="Low complexity" evidence="1">
    <location>
        <begin position="64"/>
        <end position="73"/>
    </location>
</feature>
<keyword evidence="2" id="KW-0812">Transmembrane</keyword>